<dbReference type="CDD" id="cd02440">
    <property type="entry name" value="AdoMet_MTases"/>
    <property type="match status" value="1"/>
</dbReference>
<evidence type="ECO:0000256" key="1">
    <source>
        <dbReference type="SAM" id="SignalP"/>
    </source>
</evidence>
<dbReference type="SUPFAM" id="SSF53335">
    <property type="entry name" value="S-adenosyl-L-methionine-dependent methyltransferases"/>
    <property type="match status" value="1"/>
</dbReference>
<gene>
    <name evidence="3" type="ORF">ASEP1449_LOCUS17082</name>
</gene>
<feature type="domain" description="Methyltransferase type 11" evidence="2">
    <location>
        <begin position="215"/>
        <end position="330"/>
    </location>
</feature>
<dbReference type="PANTHER" id="PTHR42912:SF80">
    <property type="entry name" value="METHYLTRANSFERASE DOMAIN-CONTAINING PROTEIN"/>
    <property type="match status" value="1"/>
</dbReference>
<protein>
    <recommendedName>
        <fullName evidence="2">Methyltransferase type 11 domain-containing protein</fullName>
    </recommendedName>
</protein>
<feature type="chain" id="PRO_5031429574" description="Methyltransferase type 11 domain-containing protein" evidence="1">
    <location>
        <begin position="27"/>
        <end position="437"/>
    </location>
</feature>
<evidence type="ECO:0000259" key="2">
    <source>
        <dbReference type="Pfam" id="PF08241"/>
    </source>
</evidence>
<sequence>MSLIRLKIKLRMLSLSLLLLSTVLHGFQGNNALLLPMLGSGRSMPRCMHAPFCRDVRMMASSTPSVEEDVRAKPRTGFAQVLLNAALGSPLWKLLLVPMARNNIEKTAEANGIRWSDAKSWIQSQEGPWNTQTTIAEDRSITSSSYPDYYLQEFHSYEAGNLSWESAFEQELAGSAVGARNFPQRGADGEDAFREAFEAANEILGVTVPDGGTVVDLGCGTGTSTRRLAAKYDQARTILGMDFSPYFIGVGQRLLDISPKGMKEGGPWMTTICPDDRIELLVGDATSTGLSDSYADVVNVGLVVHEMPTSVSKQVVDEALRILKPGGQLWLSEMDFESPGFSEQRSNALLFSLIRSTEPFLDEYADGFVSLKDHIVQQFDHTKICAATGRHFALLATKAGNENNLESKGTLDDQRFLPDGTYSVADTHLKTWESKKD</sequence>
<evidence type="ECO:0000313" key="3">
    <source>
        <dbReference type="EMBL" id="CAD9825248.1"/>
    </source>
</evidence>
<dbReference type="InterPro" id="IPR029063">
    <property type="entry name" value="SAM-dependent_MTases_sf"/>
</dbReference>
<accession>A0A7S2UR45</accession>
<dbReference type="PANTHER" id="PTHR42912">
    <property type="entry name" value="METHYLTRANSFERASE"/>
    <property type="match status" value="1"/>
</dbReference>
<name>A0A7S2UR45_9STRA</name>
<dbReference type="Gene3D" id="3.40.50.150">
    <property type="entry name" value="Vaccinia Virus protein VP39"/>
    <property type="match status" value="1"/>
</dbReference>
<reference evidence="3" key="1">
    <citation type="submission" date="2021-01" db="EMBL/GenBank/DDBJ databases">
        <authorList>
            <person name="Corre E."/>
            <person name="Pelletier E."/>
            <person name="Niang G."/>
            <person name="Scheremetjew M."/>
            <person name="Finn R."/>
            <person name="Kale V."/>
            <person name="Holt S."/>
            <person name="Cochrane G."/>
            <person name="Meng A."/>
            <person name="Brown T."/>
            <person name="Cohen L."/>
        </authorList>
    </citation>
    <scope>NUCLEOTIDE SEQUENCE</scope>
    <source>
        <strain evidence="3">CCMP2084</strain>
    </source>
</reference>
<dbReference type="Pfam" id="PF08241">
    <property type="entry name" value="Methyltransf_11"/>
    <property type="match status" value="1"/>
</dbReference>
<dbReference type="GO" id="GO:0008757">
    <property type="term" value="F:S-adenosylmethionine-dependent methyltransferase activity"/>
    <property type="evidence" value="ECO:0007669"/>
    <property type="project" value="InterPro"/>
</dbReference>
<dbReference type="EMBL" id="HBHQ01025311">
    <property type="protein sequence ID" value="CAD9825248.1"/>
    <property type="molecule type" value="Transcribed_RNA"/>
</dbReference>
<feature type="signal peptide" evidence="1">
    <location>
        <begin position="1"/>
        <end position="26"/>
    </location>
</feature>
<dbReference type="AlphaFoldDB" id="A0A7S2UR45"/>
<organism evidence="3">
    <name type="scientific">Attheya septentrionalis</name>
    <dbReference type="NCBI Taxonomy" id="420275"/>
    <lineage>
        <taxon>Eukaryota</taxon>
        <taxon>Sar</taxon>
        <taxon>Stramenopiles</taxon>
        <taxon>Ochrophyta</taxon>
        <taxon>Bacillariophyta</taxon>
        <taxon>Coscinodiscophyceae</taxon>
        <taxon>Chaetocerotophycidae</taxon>
        <taxon>Chaetocerotales</taxon>
        <taxon>Attheyaceae</taxon>
        <taxon>Attheya</taxon>
    </lineage>
</organism>
<dbReference type="InterPro" id="IPR013216">
    <property type="entry name" value="Methyltransf_11"/>
</dbReference>
<dbReference type="InterPro" id="IPR050508">
    <property type="entry name" value="Methyltransf_Superfamily"/>
</dbReference>
<proteinExistence type="predicted"/>
<keyword evidence="1" id="KW-0732">Signal</keyword>